<dbReference type="Ensembl" id="ENSGEVT00005030944.1">
    <property type="protein sequence ID" value="ENSGEVP00005029460.1"/>
    <property type="gene ID" value="ENSGEVG00005020622.1"/>
</dbReference>
<evidence type="ECO:0000313" key="9">
    <source>
        <dbReference type="Ensembl" id="ENSGEVP00005029460.1"/>
    </source>
</evidence>
<dbReference type="PIRSF" id="PIRSF000429">
    <property type="entry name" value="Ac-CoA_Ac_transf"/>
    <property type="match status" value="1"/>
</dbReference>
<dbReference type="AlphaFoldDB" id="A0A8C4YT16"/>
<dbReference type="RefSeq" id="XP_030412544.1">
    <property type="nucleotide sequence ID" value="XM_030556684.1"/>
</dbReference>
<dbReference type="PANTHER" id="PTHR18919:SF107">
    <property type="entry name" value="ACETYL-COA ACETYLTRANSFERASE, CYTOSOLIC"/>
    <property type="match status" value="1"/>
</dbReference>
<evidence type="ECO:0000256" key="4">
    <source>
        <dbReference type="ARBA" id="ARBA00023315"/>
    </source>
</evidence>
<dbReference type="Gene3D" id="3.40.47.10">
    <property type="match status" value="2"/>
</dbReference>
<dbReference type="PROSITE" id="PS00099">
    <property type="entry name" value="THIOLASE_3"/>
    <property type="match status" value="1"/>
</dbReference>
<evidence type="ECO:0000259" key="7">
    <source>
        <dbReference type="Pfam" id="PF00108"/>
    </source>
</evidence>
<comment type="similarity">
    <text evidence="2 6">Belongs to the thiolase-like superfamily. Thiolase family.</text>
</comment>
<reference evidence="9" key="1">
    <citation type="submission" date="2025-08" db="UniProtKB">
        <authorList>
            <consortium name="Ensembl"/>
        </authorList>
    </citation>
    <scope>IDENTIFICATION</scope>
</reference>
<dbReference type="SUPFAM" id="SSF53901">
    <property type="entry name" value="Thiolase-like"/>
    <property type="match status" value="2"/>
</dbReference>
<feature type="domain" description="Thiolase N-terminal" evidence="7">
    <location>
        <begin position="9"/>
        <end position="268"/>
    </location>
</feature>
<evidence type="ECO:0000256" key="2">
    <source>
        <dbReference type="ARBA" id="ARBA00010982"/>
    </source>
</evidence>
<dbReference type="InterPro" id="IPR020616">
    <property type="entry name" value="Thiolase_N"/>
</dbReference>
<dbReference type="GeneTree" id="ENSGT01030000234626"/>
<sequence>MNAGGSEAVVLVSAARTPVGSFNGALSTLHAHELGSVVIKEVLKRANVNPEEVSEVIFGQVLTAGAGQNPVRQAGVGAGIPYAVPAWSCQMICGSGLKAVCLGAQSILTGDSSIVVAGGMESMSKAPHLVHMRAGLKMGEASLQDSIICDGLTDAFYKYHMGITAENVAKQWQVSRREQDQLAVQSQNKAESAQKAGYFDKEIVPVLVPSRKGPVEVKTDEHPRHGITLETVAKLKPCFLTDGTGTVTAANASGVNDGAAAVILMKESEAARRGLTPLAQIVSWAQVGLDPSIMGVGPISAIKKAVDKAGWTMDEVDLFEINEAYTSLAAVIAKELKLNPEKVNIEGGAVALGHPLGASGCRILVTLLYALERTAGKRGVAALCIGGGMGIAMCIEK</sequence>
<evidence type="ECO:0000256" key="5">
    <source>
        <dbReference type="PIRSR" id="PIRSR000429-1"/>
    </source>
</evidence>
<reference evidence="9" key="2">
    <citation type="submission" date="2025-09" db="UniProtKB">
        <authorList>
            <consortium name="Ensembl"/>
        </authorList>
    </citation>
    <scope>IDENTIFICATION</scope>
</reference>
<proteinExistence type="inferred from homology"/>
<dbReference type="InterPro" id="IPR002155">
    <property type="entry name" value="Thiolase"/>
</dbReference>
<dbReference type="PROSITE" id="PS00737">
    <property type="entry name" value="THIOLASE_2"/>
    <property type="match status" value="1"/>
</dbReference>
<feature type="active site" description="Proton acceptor" evidence="5">
    <location>
        <position position="384"/>
    </location>
</feature>
<dbReference type="OrthoDB" id="5404651at2759"/>
<keyword evidence="3 6" id="KW-0808">Transferase</keyword>
<protein>
    <submittedName>
        <fullName evidence="9">Acetyl-CoA acetyltransferase 2</fullName>
    </submittedName>
</protein>
<feature type="domain" description="Thiolase C-terminal" evidence="8">
    <location>
        <begin position="275"/>
        <end position="397"/>
    </location>
</feature>
<keyword evidence="10" id="KW-1185">Reference proteome</keyword>
<dbReference type="PANTHER" id="PTHR18919">
    <property type="entry name" value="ACETYL-COA C-ACYLTRANSFERASE"/>
    <property type="match status" value="1"/>
</dbReference>
<dbReference type="InterPro" id="IPR016039">
    <property type="entry name" value="Thiolase-like"/>
</dbReference>
<feature type="active site" description="Acyl-thioester intermediate" evidence="5">
    <location>
        <position position="93"/>
    </location>
</feature>
<gene>
    <name evidence="9" type="primary">ACAT2</name>
</gene>
<dbReference type="Proteomes" id="UP000694390">
    <property type="component" value="Unassembled WGS sequence"/>
</dbReference>
<evidence type="ECO:0000256" key="1">
    <source>
        <dbReference type="ARBA" id="ARBA00005189"/>
    </source>
</evidence>
<evidence type="ECO:0000256" key="6">
    <source>
        <dbReference type="RuleBase" id="RU003557"/>
    </source>
</evidence>
<evidence type="ECO:0000256" key="3">
    <source>
        <dbReference type="ARBA" id="ARBA00022679"/>
    </source>
</evidence>
<evidence type="ECO:0000313" key="10">
    <source>
        <dbReference type="Proteomes" id="UP000694390"/>
    </source>
</evidence>
<dbReference type="NCBIfam" id="TIGR01930">
    <property type="entry name" value="AcCoA-C-Actrans"/>
    <property type="match status" value="1"/>
</dbReference>
<dbReference type="FunFam" id="3.40.47.10:FF:000010">
    <property type="entry name" value="Acetyl-CoA acetyltransferase (Thiolase)"/>
    <property type="match status" value="1"/>
</dbReference>
<dbReference type="InterPro" id="IPR020617">
    <property type="entry name" value="Thiolase_C"/>
</dbReference>
<dbReference type="GeneID" id="115648696"/>
<name>A0A8C4YT16_9SAUR</name>
<dbReference type="Pfam" id="PF02803">
    <property type="entry name" value="Thiolase_C"/>
    <property type="match status" value="1"/>
</dbReference>
<dbReference type="Pfam" id="PF00108">
    <property type="entry name" value="Thiolase_N"/>
    <property type="match status" value="1"/>
</dbReference>
<dbReference type="CTD" id="39"/>
<comment type="pathway">
    <text evidence="1">Lipid metabolism.</text>
</comment>
<organism evidence="9 10">
    <name type="scientific">Gopherus evgoodei</name>
    <name type="common">Goodes thornscrub tortoise</name>
    <dbReference type="NCBI Taxonomy" id="1825980"/>
    <lineage>
        <taxon>Eukaryota</taxon>
        <taxon>Metazoa</taxon>
        <taxon>Chordata</taxon>
        <taxon>Craniata</taxon>
        <taxon>Vertebrata</taxon>
        <taxon>Euteleostomi</taxon>
        <taxon>Archelosauria</taxon>
        <taxon>Testudinata</taxon>
        <taxon>Testudines</taxon>
        <taxon>Cryptodira</taxon>
        <taxon>Durocryptodira</taxon>
        <taxon>Testudinoidea</taxon>
        <taxon>Testudinidae</taxon>
        <taxon>Gopherus</taxon>
    </lineage>
</organism>
<accession>A0A8C4YT16</accession>
<feature type="active site" description="Proton acceptor" evidence="5">
    <location>
        <position position="354"/>
    </location>
</feature>
<dbReference type="GO" id="GO:0016747">
    <property type="term" value="F:acyltransferase activity, transferring groups other than amino-acyl groups"/>
    <property type="evidence" value="ECO:0007669"/>
    <property type="project" value="InterPro"/>
</dbReference>
<dbReference type="InterPro" id="IPR020610">
    <property type="entry name" value="Thiolase_AS"/>
</dbReference>
<dbReference type="CDD" id="cd00751">
    <property type="entry name" value="thiolase"/>
    <property type="match status" value="1"/>
</dbReference>
<dbReference type="InterPro" id="IPR020613">
    <property type="entry name" value="Thiolase_CS"/>
</dbReference>
<keyword evidence="4 6" id="KW-0012">Acyltransferase</keyword>
<evidence type="ECO:0000259" key="8">
    <source>
        <dbReference type="Pfam" id="PF02803"/>
    </source>
</evidence>